<dbReference type="HOGENOM" id="CLU_104715_0_0_1"/>
<evidence type="ECO:0000313" key="2">
    <source>
        <dbReference type="EMBL" id="KIP10532.1"/>
    </source>
</evidence>
<accession>A0A0C3SC20</accession>
<organism evidence="2 3">
    <name type="scientific">Phlebiopsis gigantea (strain 11061_1 CR5-6)</name>
    <name type="common">White-rot fungus</name>
    <name type="synonym">Peniophora gigantea</name>
    <dbReference type="NCBI Taxonomy" id="745531"/>
    <lineage>
        <taxon>Eukaryota</taxon>
        <taxon>Fungi</taxon>
        <taxon>Dikarya</taxon>
        <taxon>Basidiomycota</taxon>
        <taxon>Agaricomycotina</taxon>
        <taxon>Agaricomycetes</taxon>
        <taxon>Polyporales</taxon>
        <taxon>Phanerochaetaceae</taxon>
        <taxon>Phlebiopsis</taxon>
    </lineage>
</organism>
<gene>
    <name evidence="2" type="ORF">PHLGIDRAFT_115469</name>
</gene>
<name>A0A0C3SC20_PHLG1</name>
<protein>
    <submittedName>
        <fullName evidence="2">Uncharacterized protein</fullName>
    </submittedName>
</protein>
<sequence>MVSTPGVDRRDFAPVSQRAKAAREQVSTELVRISTPSIGLTRLHANKLFLDFLATVDTSSGPVTEEVCSFHMVTDMRKAFNKFVKGYKCTAKSRQLTREEQDKINPHRKSLMWYTAVTVTPEAQKDYLAKNSAVVEKTKDKRVANITAARGSAPSTPVSAQPAQPQVGASTSKKRSAGDAELQPKAVPKTKKAKA</sequence>
<proteinExistence type="predicted"/>
<feature type="compositionally biased region" description="Polar residues" evidence="1">
    <location>
        <begin position="153"/>
        <end position="171"/>
    </location>
</feature>
<reference evidence="2 3" key="1">
    <citation type="journal article" date="2014" name="PLoS Genet.">
        <title>Analysis of the Phlebiopsis gigantea genome, transcriptome and secretome provides insight into its pioneer colonization strategies of wood.</title>
        <authorList>
            <person name="Hori C."/>
            <person name="Ishida T."/>
            <person name="Igarashi K."/>
            <person name="Samejima M."/>
            <person name="Suzuki H."/>
            <person name="Master E."/>
            <person name="Ferreira P."/>
            <person name="Ruiz-Duenas F.J."/>
            <person name="Held B."/>
            <person name="Canessa P."/>
            <person name="Larrondo L.F."/>
            <person name="Schmoll M."/>
            <person name="Druzhinina I.S."/>
            <person name="Kubicek C.P."/>
            <person name="Gaskell J.A."/>
            <person name="Kersten P."/>
            <person name="St John F."/>
            <person name="Glasner J."/>
            <person name="Sabat G."/>
            <person name="Splinter BonDurant S."/>
            <person name="Syed K."/>
            <person name="Yadav J."/>
            <person name="Mgbeahuruike A.C."/>
            <person name="Kovalchuk A."/>
            <person name="Asiegbu F.O."/>
            <person name="Lackner G."/>
            <person name="Hoffmeister D."/>
            <person name="Rencoret J."/>
            <person name="Gutierrez A."/>
            <person name="Sun H."/>
            <person name="Lindquist E."/>
            <person name="Barry K."/>
            <person name="Riley R."/>
            <person name="Grigoriev I.V."/>
            <person name="Henrissat B."/>
            <person name="Kues U."/>
            <person name="Berka R.M."/>
            <person name="Martinez A.T."/>
            <person name="Covert S.F."/>
            <person name="Blanchette R.A."/>
            <person name="Cullen D."/>
        </authorList>
    </citation>
    <scope>NUCLEOTIDE SEQUENCE [LARGE SCALE GENOMIC DNA]</scope>
    <source>
        <strain evidence="2 3">11061_1 CR5-6</strain>
    </source>
</reference>
<feature type="region of interest" description="Disordered" evidence="1">
    <location>
        <begin position="147"/>
        <end position="195"/>
    </location>
</feature>
<dbReference type="AlphaFoldDB" id="A0A0C3SC20"/>
<dbReference type="OrthoDB" id="57709at2759"/>
<dbReference type="Proteomes" id="UP000053257">
    <property type="component" value="Unassembled WGS sequence"/>
</dbReference>
<dbReference type="EMBL" id="KN840454">
    <property type="protein sequence ID" value="KIP10532.1"/>
    <property type="molecule type" value="Genomic_DNA"/>
</dbReference>
<keyword evidence="3" id="KW-1185">Reference proteome</keyword>
<evidence type="ECO:0000256" key="1">
    <source>
        <dbReference type="SAM" id="MobiDB-lite"/>
    </source>
</evidence>
<evidence type="ECO:0000313" key="3">
    <source>
        <dbReference type="Proteomes" id="UP000053257"/>
    </source>
</evidence>